<name>A0AAC9MW92_9PSEU</name>
<gene>
    <name evidence="1" type="ORF">TL08_00955</name>
</gene>
<dbReference type="RefSeq" id="WP_069845856.1">
    <property type="nucleotide sequence ID" value="NZ_CP014859.1"/>
</dbReference>
<accession>A0AAC9MW92</accession>
<proteinExistence type="predicted"/>
<evidence type="ECO:0000313" key="1">
    <source>
        <dbReference type="EMBL" id="AOS61035.1"/>
    </source>
</evidence>
<reference evidence="2" key="1">
    <citation type="submission" date="2016-03" db="EMBL/GenBank/DDBJ databases">
        <title>Complete genome sequence of the type strain Actinoalloteichus hymeniacidonis DSM 45092.</title>
        <authorList>
            <person name="Schaffert L."/>
            <person name="Albersmeier A."/>
            <person name="Winkler A."/>
            <person name="Kalinowski J."/>
            <person name="Zotchev S."/>
            <person name="Ruckert C."/>
        </authorList>
    </citation>
    <scope>NUCLEOTIDE SEQUENCE [LARGE SCALE GENOMIC DNA]</scope>
    <source>
        <strain evidence="2">HPA177(T) (DSM 45092(T))</strain>
    </source>
</reference>
<keyword evidence="2" id="KW-1185">Reference proteome</keyword>
<evidence type="ECO:0000313" key="2">
    <source>
        <dbReference type="Proteomes" id="UP000095210"/>
    </source>
</evidence>
<dbReference type="AlphaFoldDB" id="A0AAC9MW92"/>
<dbReference type="Proteomes" id="UP000095210">
    <property type="component" value="Chromosome"/>
</dbReference>
<sequence length="114" mass="13077">MSTKITILTEWDRSPFYYRRGDDAEGYDWSIEETGEYLGLSADLVRDLAAWDNQWQDTLDLAEGRNSGFRTEEEALPWIERGKELAARVQKESTLDISVDYQANGVIAEGTYVF</sequence>
<dbReference type="EMBL" id="CP014859">
    <property type="protein sequence ID" value="AOS61035.1"/>
    <property type="molecule type" value="Genomic_DNA"/>
</dbReference>
<organism evidence="1 2">
    <name type="scientific">Actinoalloteichus hymeniacidonis</name>
    <dbReference type="NCBI Taxonomy" id="340345"/>
    <lineage>
        <taxon>Bacteria</taxon>
        <taxon>Bacillati</taxon>
        <taxon>Actinomycetota</taxon>
        <taxon>Actinomycetes</taxon>
        <taxon>Pseudonocardiales</taxon>
        <taxon>Pseudonocardiaceae</taxon>
        <taxon>Actinoalloteichus</taxon>
    </lineage>
</organism>
<dbReference type="KEGG" id="ahm:TL08_00955"/>
<protein>
    <submittedName>
        <fullName evidence="1">Uncharacterized protein</fullName>
    </submittedName>
</protein>